<dbReference type="PANTHER" id="PTHR34039">
    <property type="entry name" value="UPF0102 PROTEIN YRAN"/>
    <property type="match status" value="1"/>
</dbReference>
<dbReference type="HAMAP" id="MF_00048">
    <property type="entry name" value="UPF0102"/>
    <property type="match status" value="1"/>
</dbReference>
<reference evidence="4" key="1">
    <citation type="submission" date="2017-08" db="EMBL/GenBank/DDBJ databases">
        <title>A dynamic microbial community with high functional redundancy inhabits the cold, oxic subseafloor aquifer.</title>
        <authorList>
            <person name="Tully B.J."/>
            <person name="Wheat C.G."/>
            <person name="Glazer B.T."/>
            <person name="Huber J.A."/>
        </authorList>
    </citation>
    <scope>NUCLEOTIDE SEQUENCE [LARGE SCALE GENOMIC DNA]</scope>
</reference>
<dbReference type="NCBIfam" id="NF009150">
    <property type="entry name" value="PRK12497.1-3"/>
    <property type="match status" value="1"/>
</dbReference>
<dbReference type="InterPro" id="IPR003509">
    <property type="entry name" value="UPF0102_YraN-like"/>
</dbReference>
<dbReference type="EMBL" id="NVUL01000003">
    <property type="protein sequence ID" value="PCI81920.1"/>
    <property type="molecule type" value="Genomic_DNA"/>
</dbReference>
<dbReference type="CDD" id="cd20736">
    <property type="entry name" value="PoNe_Nuclease"/>
    <property type="match status" value="1"/>
</dbReference>
<evidence type="ECO:0000256" key="2">
    <source>
        <dbReference type="HAMAP-Rule" id="MF_00048"/>
    </source>
</evidence>
<proteinExistence type="inferred from homology"/>
<dbReference type="Gene3D" id="3.40.1350.10">
    <property type="match status" value="1"/>
</dbReference>
<dbReference type="AlphaFoldDB" id="A0A2A4XH81"/>
<sequence length="124" mass="14154">MNSHVFGKAQESKAQHYLRSQGLKLLCRNYRSRHGEIDLIMADSNTLVFVEVRYRRSEQFGGALNSVTAAKQKKIRLTAAHYLQSHPRLQNCNCRFDVIGLTHASAAAVSTTELHFDWIKNAFY</sequence>
<dbReference type="SUPFAM" id="SSF52980">
    <property type="entry name" value="Restriction endonuclease-like"/>
    <property type="match status" value="1"/>
</dbReference>
<dbReference type="Pfam" id="PF02021">
    <property type="entry name" value="UPF0102"/>
    <property type="match status" value="1"/>
</dbReference>
<protein>
    <recommendedName>
        <fullName evidence="2">UPF0102 protein COB20_00990</fullName>
    </recommendedName>
</protein>
<comment type="similarity">
    <text evidence="1 2">Belongs to the UPF0102 family.</text>
</comment>
<gene>
    <name evidence="3" type="ORF">COB20_00990</name>
</gene>
<comment type="caution">
    <text evidence="3">The sequence shown here is derived from an EMBL/GenBank/DDBJ whole genome shotgun (WGS) entry which is preliminary data.</text>
</comment>
<dbReference type="Proteomes" id="UP000218767">
    <property type="component" value="Unassembled WGS sequence"/>
</dbReference>
<accession>A0A2A4XH81</accession>
<dbReference type="PANTHER" id="PTHR34039:SF1">
    <property type="entry name" value="UPF0102 PROTEIN YRAN"/>
    <property type="match status" value="1"/>
</dbReference>
<dbReference type="InterPro" id="IPR011335">
    <property type="entry name" value="Restrct_endonuc-II-like"/>
</dbReference>
<name>A0A2A4XH81_9GAMM</name>
<evidence type="ECO:0000256" key="1">
    <source>
        <dbReference type="ARBA" id="ARBA00006738"/>
    </source>
</evidence>
<evidence type="ECO:0000313" key="4">
    <source>
        <dbReference type="Proteomes" id="UP000218767"/>
    </source>
</evidence>
<dbReference type="GO" id="GO:0003676">
    <property type="term" value="F:nucleic acid binding"/>
    <property type="evidence" value="ECO:0007669"/>
    <property type="project" value="InterPro"/>
</dbReference>
<dbReference type="NCBIfam" id="TIGR00252">
    <property type="entry name" value="YraN family protein"/>
    <property type="match status" value="1"/>
</dbReference>
<organism evidence="3 4">
    <name type="scientific">SAR86 cluster bacterium</name>
    <dbReference type="NCBI Taxonomy" id="2030880"/>
    <lineage>
        <taxon>Bacteria</taxon>
        <taxon>Pseudomonadati</taxon>
        <taxon>Pseudomonadota</taxon>
        <taxon>Gammaproteobacteria</taxon>
        <taxon>SAR86 cluster</taxon>
    </lineage>
</organism>
<dbReference type="InterPro" id="IPR011856">
    <property type="entry name" value="tRNA_endonuc-like_dom_sf"/>
</dbReference>
<evidence type="ECO:0000313" key="3">
    <source>
        <dbReference type="EMBL" id="PCI81920.1"/>
    </source>
</evidence>